<dbReference type="InterPro" id="IPR002679">
    <property type="entry name" value="Closter_coat"/>
</dbReference>
<name>A0A8A0Y3K3_9CLOS</name>
<evidence type="ECO:0000256" key="4">
    <source>
        <dbReference type="SAM" id="MobiDB-lite"/>
    </source>
</evidence>
<comment type="subcellular location">
    <subcellularLocation>
        <location evidence="1">Virion</location>
    </subcellularLocation>
</comment>
<accession>A0A8A0Y3K3</accession>
<dbReference type="Pfam" id="PF01785">
    <property type="entry name" value="Closter_coat"/>
    <property type="match status" value="1"/>
</dbReference>
<evidence type="ECO:0000256" key="3">
    <source>
        <dbReference type="ARBA" id="ARBA00022844"/>
    </source>
</evidence>
<feature type="region of interest" description="Disordered" evidence="4">
    <location>
        <begin position="1"/>
        <end position="45"/>
    </location>
</feature>
<proteinExistence type="predicted"/>
<evidence type="ECO:0000256" key="1">
    <source>
        <dbReference type="ARBA" id="ARBA00004328"/>
    </source>
</evidence>
<sequence>MADKVDNQSGYVPLASEKSSLTTPLLPKKDNNSSQSSYAPPKDQVDIPGAAAISSQPVGVSSVFVSDVRKLNSVNLARANEYFKRSLEGKFGSIQDKSEAFEVALPAILYFCRIHTTSGEAKHEQTSVNFLIGNQNVNIVERDLVETARNCPQLRTYSNPLRAWCRSNEKRYIEYSRQNPDLPCSSRATKIGLPSHFSWLEADFLTGEYLTDEERAALMVATKVALSKSAVAPEARIISLTQLGKTIG</sequence>
<dbReference type="GO" id="GO:0019028">
    <property type="term" value="C:viral capsid"/>
    <property type="evidence" value="ECO:0007669"/>
    <property type="project" value="UniProtKB-KW"/>
</dbReference>
<reference evidence="5" key="1">
    <citation type="submission" date="2021-01" db="EMBL/GenBank/DDBJ databases">
        <title>Figuring out RNA genome size: A New Fig closterovirus with the largest plant RNA virus sequence.</title>
        <authorList>
            <person name="Debat H."/>
            <person name="Bejerman N."/>
        </authorList>
    </citation>
    <scope>NUCLEOTIDE SEQUENCE</scope>
    <source>
        <strain evidence="5">Figclo</strain>
    </source>
</reference>
<dbReference type="EMBL" id="MW489855">
    <property type="protein sequence ID" value="QSQ86316.1"/>
    <property type="molecule type" value="Genomic_RNA"/>
</dbReference>
<keyword evidence="3" id="KW-0946">Virion</keyword>
<evidence type="ECO:0000256" key="2">
    <source>
        <dbReference type="ARBA" id="ARBA00022561"/>
    </source>
</evidence>
<protein>
    <submittedName>
        <fullName evidence="5">PCP</fullName>
    </submittedName>
</protein>
<keyword evidence="2" id="KW-0167">Capsid protein</keyword>
<organism evidence="5">
    <name type="scientific">Fig closterovirus 1</name>
    <dbReference type="NCBI Taxonomy" id="2809010"/>
    <lineage>
        <taxon>Viruses</taxon>
        <taxon>Riboviria</taxon>
        <taxon>Orthornavirae</taxon>
        <taxon>Kitrinoviricota</taxon>
        <taxon>Alsuviricetes</taxon>
        <taxon>Martellivirales</taxon>
        <taxon>Closteroviridae</taxon>
        <taxon>Closterovirus</taxon>
    </lineage>
</organism>
<evidence type="ECO:0000313" key="5">
    <source>
        <dbReference type="EMBL" id="QSQ86316.1"/>
    </source>
</evidence>